<proteinExistence type="predicted"/>
<dbReference type="EMBL" id="LR797423">
    <property type="protein sequence ID" value="CAB4215725.1"/>
    <property type="molecule type" value="Genomic_DNA"/>
</dbReference>
<name>A0A6J5SN32_9CAUD</name>
<evidence type="ECO:0000313" key="1">
    <source>
        <dbReference type="EMBL" id="CAB4215725.1"/>
    </source>
</evidence>
<dbReference type="InterPro" id="IPR036388">
    <property type="entry name" value="WH-like_DNA-bd_sf"/>
</dbReference>
<gene>
    <name evidence="1" type="ORF">UFOVP1475_49</name>
</gene>
<organism evidence="1">
    <name type="scientific">uncultured Caudovirales phage</name>
    <dbReference type="NCBI Taxonomy" id="2100421"/>
    <lineage>
        <taxon>Viruses</taxon>
        <taxon>Duplodnaviria</taxon>
        <taxon>Heunggongvirae</taxon>
        <taxon>Uroviricota</taxon>
        <taxon>Caudoviricetes</taxon>
        <taxon>Peduoviridae</taxon>
        <taxon>Maltschvirus</taxon>
        <taxon>Maltschvirus maltsch</taxon>
    </lineage>
</organism>
<sequence length="143" mass="16165">MKNIKIKGLDENDLGKLTIQQLTRIENGRQTIAQNSSFEGRQKAGLKNKETGHIQAIGKEWGQWCGKKYGKKNGKKLAATGLGPKVMKEKYSAPIIQMNMDGKKIKEWNSINDAKRAGYHGGHISECCNNKKPQYKNCLWKFK</sequence>
<reference evidence="1" key="1">
    <citation type="submission" date="2020-05" db="EMBL/GenBank/DDBJ databases">
        <authorList>
            <person name="Chiriac C."/>
            <person name="Salcher M."/>
            <person name="Ghai R."/>
            <person name="Kavagutti S V."/>
        </authorList>
    </citation>
    <scope>NUCLEOTIDE SEQUENCE</scope>
</reference>
<dbReference type="Gene3D" id="1.10.10.10">
    <property type="entry name" value="Winged helix-like DNA-binding domain superfamily/Winged helix DNA-binding domain"/>
    <property type="match status" value="1"/>
</dbReference>
<accession>A0A6J5SN32</accession>
<protein>
    <submittedName>
        <fullName evidence="1">Uncharacterized protein</fullName>
    </submittedName>
</protein>